<organism evidence="2">
    <name type="scientific">Tetraselmis sp. GSL018</name>
    <dbReference type="NCBI Taxonomy" id="582737"/>
    <lineage>
        <taxon>Eukaryota</taxon>
        <taxon>Viridiplantae</taxon>
        <taxon>Chlorophyta</taxon>
        <taxon>core chlorophytes</taxon>
        <taxon>Chlorodendrophyceae</taxon>
        <taxon>Chlorodendrales</taxon>
        <taxon>Chlorodendraceae</taxon>
        <taxon>Tetraselmis</taxon>
    </lineage>
</organism>
<proteinExistence type="predicted"/>
<protein>
    <submittedName>
        <fullName evidence="2">Uncharacterized protein</fullName>
    </submittedName>
</protein>
<dbReference type="EMBL" id="GBEZ01011565">
    <property type="protein sequence ID" value="JAC74235.1"/>
    <property type="molecule type" value="Transcribed_RNA"/>
</dbReference>
<name>A0A061RU57_9CHLO</name>
<accession>A0A061RU57</accession>
<feature type="non-terminal residue" evidence="2">
    <location>
        <position position="1"/>
    </location>
</feature>
<dbReference type="AlphaFoldDB" id="A0A061RU57"/>
<sequence length="87" mass="9062">ERRCEGQMAPEDRSQRALCGEFAALLACVALHAEGGPEAVGTVVLEAPGAFEAVTGMLPQPPVTRGRVDPIADWGSGAVPTNEAFEE</sequence>
<feature type="non-terminal residue" evidence="2">
    <location>
        <position position="87"/>
    </location>
</feature>
<feature type="region of interest" description="Disordered" evidence="1">
    <location>
        <begin position="64"/>
        <end position="87"/>
    </location>
</feature>
<gene>
    <name evidence="2" type="ORF">TSPGSL018_26508</name>
</gene>
<evidence type="ECO:0000313" key="2">
    <source>
        <dbReference type="EMBL" id="JAC74235.1"/>
    </source>
</evidence>
<evidence type="ECO:0000256" key="1">
    <source>
        <dbReference type="SAM" id="MobiDB-lite"/>
    </source>
</evidence>
<reference evidence="2" key="1">
    <citation type="submission" date="2014-05" db="EMBL/GenBank/DDBJ databases">
        <title>The transcriptome of the halophilic microalga Tetraselmis sp. GSL018 isolated from the Great Salt Lake, Utah.</title>
        <authorList>
            <person name="Jinkerson R.E."/>
            <person name="D'Adamo S."/>
            <person name="Posewitz M.C."/>
        </authorList>
    </citation>
    <scope>NUCLEOTIDE SEQUENCE</scope>
    <source>
        <strain evidence="2">GSL018</strain>
    </source>
</reference>